<dbReference type="AlphaFoldDB" id="A0A9D2KCB5"/>
<feature type="non-terminal residue" evidence="1">
    <location>
        <position position="78"/>
    </location>
</feature>
<protein>
    <recommendedName>
        <fullName evidence="3">Restriction endonuclease subunit S</fullName>
    </recommendedName>
</protein>
<sequence length="78" mass="9054">MKAADLRKSILQYAVEGKLVQQNIHDEPASLLYEKIIAEKENLLKQGKIKKEKPLPPITDDEIPYDIPNNWKWVRLGE</sequence>
<evidence type="ECO:0000313" key="1">
    <source>
        <dbReference type="EMBL" id="HIZ89961.1"/>
    </source>
</evidence>
<reference evidence="1" key="1">
    <citation type="journal article" date="2021" name="PeerJ">
        <title>Extensive microbial diversity within the chicken gut microbiome revealed by metagenomics and culture.</title>
        <authorList>
            <person name="Gilroy R."/>
            <person name="Ravi A."/>
            <person name="Getino M."/>
            <person name="Pursley I."/>
            <person name="Horton D.L."/>
            <person name="Alikhan N.F."/>
            <person name="Baker D."/>
            <person name="Gharbi K."/>
            <person name="Hall N."/>
            <person name="Watson M."/>
            <person name="Adriaenssens E.M."/>
            <person name="Foster-Nyarko E."/>
            <person name="Jarju S."/>
            <person name="Secka A."/>
            <person name="Antonio M."/>
            <person name="Oren A."/>
            <person name="Chaudhuri R.R."/>
            <person name="La Ragione R."/>
            <person name="Hildebrand F."/>
            <person name="Pallen M.J."/>
        </authorList>
    </citation>
    <scope>NUCLEOTIDE SEQUENCE</scope>
    <source>
        <strain evidence="1">ChiW4-1371</strain>
    </source>
</reference>
<accession>A0A9D2KCB5</accession>
<comment type="caution">
    <text evidence="1">The sequence shown here is derived from an EMBL/GenBank/DDBJ whole genome shotgun (WGS) entry which is preliminary data.</text>
</comment>
<dbReference type="EMBL" id="DXAQ01000126">
    <property type="protein sequence ID" value="HIZ89961.1"/>
    <property type="molecule type" value="Genomic_DNA"/>
</dbReference>
<evidence type="ECO:0008006" key="3">
    <source>
        <dbReference type="Google" id="ProtNLM"/>
    </source>
</evidence>
<reference evidence="1" key="2">
    <citation type="submission" date="2021-04" db="EMBL/GenBank/DDBJ databases">
        <authorList>
            <person name="Gilroy R."/>
        </authorList>
    </citation>
    <scope>NUCLEOTIDE SEQUENCE</scope>
    <source>
        <strain evidence="1">ChiW4-1371</strain>
    </source>
</reference>
<proteinExistence type="predicted"/>
<name>A0A9D2KCB5_9BACT</name>
<dbReference type="Proteomes" id="UP000824176">
    <property type="component" value="Unassembled WGS sequence"/>
</dbReference>
<gene>
    <name evidence="1" type="ORF">H9804_08435</name>
</gene>
<evidence type="ECO:0000313" key="2">
    <source>
        <dbReference type="Proteomes" id="UP000824176"/>
    </source>
</evidence>
<organism evidence="1 2">
    <name type="scientific">Candidatus Mucispirillum faecigallinarum</name>
    <dbReference type="NCBI Taxonomy" id="2838699"/>
    <lineage>
        <taxon>Bacteria</taxon>
        <taxon>Pseudomonadati</taxon>
        <taxon>Deferribacterota</taxon>
        <taxon>Deferribacteres</taxon>
        <taxon>Deferribacterales</taxon>
        <taxon>Mucispirillaceae</taxon>
        <taxon>Mucispirillum</taxon>
    </lineage>
</organism>